<name>A0AAV7QTV3_PLEWA</name>
<organism evidence="2 3">
    <name type="scientific">Pleurodeles waltl</name>
    <name type="common">Iberian ribbed newt</name>
    <dbReference type="NCBI Taxonomy" id="8319"/>
    <lineage>
        <taxon>Eukaryota</taxon>
        <taxon>Metazoa</taxon>
        <taxon>Chordata</taxon>
        <taxon>Craniata</taxon>
        <taxon>Vertebrata</taxon>
        <taxon>Euteleostomi</taxon>
        <taxon>Amphibia</taxon>
        <taxon>Batrachia</taxon>
        <taxon>Caudata</taxon>
        <taxon>Salamandroidea</taxon>
        <taxon>Salamandridae</taxon>
        <taxon>Pleurodelinae</taxon>
        <taxon>Pleurodeles</taxon>
    </lineage>
</organism>
<feature type="region of interest" description="Disordered" evidence="1">
    <location>
        <begin position="1"/>
        <end position="134"/>
    </location>
</feature>
<protein>
    <submittedName>
        <fullName evidence="2">Uncharacterized protein</fullName>
    </submittedName>
</protein>
<keyword evidence="3" id="KW-1185">Reference proteome</keyword>
<evidence type="ECO:0000256" key="1">
    <source>
        <dbReference type="SAM" id="MobiDB-lite"/>
    </source>
</evidence>
<proteinExistence type="predicted"/>
<dbReference type="AlphaFoldDB" id="A0AAV7QTV3"/>
<evidence type="ECO:0000313" key="2">
    <source>
        <dbReference type="EMBL" id="KAJ1142489.1"/>
    </source>
</evidence>
<gene>
    <name evidence="2" type="ORF">NDU88_008803</name>
</gene>
<comment type="caution">
    <text evidence="2">The sequence shown here is derived from an EMBL/GenBank/DDBJ whole genome shotgun (WGS) entry which is preliminary data.</text>
</comment>
<dbReference type="Proteomes" id="UP001066276">
    <property type="component" value="Chromosome 6"/>
</dbReference>
<evidence type="ECO:0000313" key="3">
    <source>
        <dbReference type="Proteomes" id="UP001066276"/>
    </source>
</evidence>
<accession>A0AAV7QTV3</accession>
<reference evidence="2" key="1">
    <citation type="journal article" date="2022" name="bioRxiv">
        <title>Sequencing and chromosome-scale assembly of the giantPleurodeles waltlgenome.</title>
        <authorList>
            <person name="Brown T."/>
            <person name="Elewa A."/>
            <person name="Iarovenko S."/>
            <person name="Subramanian E."/>
            <person name="Araus A.J."/>
            <person name="Petzold A."/>
            <person name="Susuki M."/>
            <person name="Suzuki K.-i.T."/>
            <person name="Hayashi T."/>
            <person name="Toyoda A."/>
            <person name="Oliveira C."/>
            <person name="Osipova E."/>
            <person name="Leigh N.D."/>
            <person name="Simon A."/>
            <person name="Yun M.H."/>
        </authorList>
    </citation>
    <scope>NUCLEOTIDE SEQUENCE</scope>
    <source>
        <strain evidence="2">20211129_DDA</strain>
        <tissue evidence="2">Liver</tissue>
    </source>
</reference>
<dbReference type="EMBL" id="JANPWB010000010">
    <property type="protein sequence ID" value="KAJ1142489.1"/>
    <property type="molecule type" value="Genomic_DNA"/>
</dbReference>
<sequence>MRAPLTLQVLQPQDAGSRGDLQLFRGPREALGPQSPAPHLEGPPRGRPVLRPRPRLAPLRGRIPTPGPSPAPPAGAVQLGPDWSRGARTPGGSLAMYGQPPGFPQAGRRTLSRAEAAERKQKRFIAPPSWTRPL</sequence>